<dbReference type="Pfam" id="PF00881">
    <property type="entry name" value="Nitroreductase"/>
    <property type="match status" value="1"/>
</dbReference>
<protein>
    <submittedName>
        <fullName evidence="5">Nitroreductase family protein</fullName>
    </submittedName>
</protein>
<evidence type="ECO:0000313" key="5">
    <source>
        <dbReference type="EMBL" id="RMW98909.1"/>
    </source>
</evidence>
<dbReference type="FunFam" id="3.40.109.10:FF:000001">
    <property type="entry name" value="Nitroreductase family"/>
    <property type="match status" value="1"/>
</dbReference>
<dbReference type="GO" id="GO:0005737">
    <property type="term" value="C:cytoplasm"/>
    <property type="evidence" value="ECO:0007669"/>
    <property type="project" value="UniProtKB-SubCell"/>
</dbReference>
<dbReference type="PANTHER" id="PTHR43035">
    <property type="entry name" value="FATTY ACID REPRESSION MUTANT PROTEIN 2-RELATED"/>
    <property type="match status" value="1"/>
</dbReference>
<name>A0A3M6Q717_9BURK</name>
<dbReference type="GO" id="GO:0034599">
    <property type="term" value="P:cellular response to oxidative stress"/>
    <property type="evidence" value="ECO:0007669"/>
    <property type="project" value="InterPro"/>
</dbReference>
<proteinExistence type="predicted"/>
<evidence type="ECO:0000313" key="6">
    <source>
        <dbReference type="Proteomes" id="UP000267521"/>
    </source>
</evidence>
<evidence type="ECO:0000256" key="3">
    <source>
        <dbReference type="ARBA" id="ARBA00023002"/>
    </source>
</evidence>
<organism evidence="5 6">
    <name type="scientific">Allofranklinella schreckenbergeri</name>
    <dbReference type="NCBI Taxonomy" id="1076744"/>
    <lineage>
        <taxon>Bacteria</taxon>
        <taxon>Pseudomonadati</taxon>
        <taxon>Pseudomonadota</taxon>
        <taxon>Betaproteobacteria</taxon>
        <taxon>Burkholderiales</taxon>
        <taxon>Comamonadaceae</taxon>
        <taxon>Allofranklinella</taxon>
    </lineage>
</organism>
<dbReference type="SUPFAM" id="SSF55469">
    <property type="entry name" value="FMN-dependent nitroreductase-like"/>
    <property type="match status" value="1"/>
</dbReference>
<dbReference type="AlphaFoldDB" id="A0A3M6Q717"/>
<accession>A0A3M6Q717</accession>
<dbReference type="Proteomes" id="UP000267521">
    <property type="component" value="Unassembled WGS sequence"/>
</dbReference>
<dbReference type="InterPro" id="IPR033877">
    <property type="entry name" value="Frm2/Hbn1"/>
</dbReference>
<dbReference type="CDD" id="cd02140">
    <property type="entry name" value="Frm2-like"/>
    <property type="match status" value="1"/>
</dbReference>
<evidence type="ECO:0000256" key="2">
    <source>
        <dbReference type="ARBA" id="ARBA00022490"/>
    </source>
</evidence>
<gene>
    <name evidence="5" type="ORF">EBQ26_06310</name>
</gene>
<dbReference type="PANTHER" id="PTHR43035:SF1">
    <property type="entry name" value="FATTY ACID REPRESSION MUTANT PROTEIN 2-RELATED"/>
    <property type="match status" value="1"/>
</dbReference>
<evidence type="ECO:0000256" key="1">
    <source>
        <dbReference type="ARBA" id="ARBA00004496"/>
    </source>
</evidence>
<sequence>MSNLQSLQHNAETRRSIYALGKNLPISNEQVVKIVEHALQHTPSAFNSQSTRALVLFGSEHEKLWDLTKEELRKIVPADNFPATEERINGFKAAAGSVLFFEDQEVVKGLQEKFALYAENFPIWSEQTNAMHQYAIWTALACAEVGANLQHYNPLIDAQVSQNWDIPSNWKLRAQLVFGNVLAPAGQKDFAPMESRLKVYGAN</sequence>
<dbReference type="GO" id="GO:0016491">
    <property type="term" value="F:oxidoreductase activity"/>
    <property type="evidence" value="ECO:0007669"/>
    <property type="project" value="UniProtKB-KW"/>
</dbReference>
<keyword evidence="2" id="KW-0963">Cytoplasm</keyword>
<comment type="subcellular location">
    <subcellularLocation>
        <location evidence="1">Cytoplasm</location>
    </subcellularLocation>
</comment>
<reference evidence="5 6" key="1">
    <citation type="submission" date="2018-10" db="EMBL/GenBank/DDBJ databases">
        <title>Comamonadaceae CDC group NO-1 genome sequencing and assembly.</title>
        <authorList>
            <person name="Bernier A.-M."/>
            <person name="Bernard K."/>
        </authorList>
    </citation>
    <scope>NUCLEOTIDE SEQUENCE [LARGE SCALE GENOMIC DNA]</scope>
    <source>
        <strain evidence="5 6">NML970147</strain>
    </source>
</reference>
<dbReference type="RefSeq" id="WP_122238160.1">
    <property type="nucleotide sequence ID" value="NZ_RDQM01000006.1"/>
</dbReference>
<dbReference type="InterPro" id="IPR029479">
    <property type="entry name" value="Nitroreductase"/>
</dbReference>
<dbReference type="Gene3D" id="3.40.109.10">
    <property type="entry name" value="NADH Oxidase"/>
    <property type="match status" value="1"/>
</dbReference>
<feature type="domain" description="Nitroreductase" evidence="4">
    <location>
        <begin position="12"/>
        <end position="179"/>
    </location>
</feature>
<dbReference type="InterPro" id="IPR000415">
    <property type="entry name" value="Nitroreductase-like"/>
</dbReference>
<evidence type="ECO:0000259" key="4">
    <source>
        <dbReference type="Pfam" id="PF00881"/>
    </source>
</evidence>
<keyword evidence="3" id="KW-0560">Oxidoreductase</keyword>
<dbReference type="EMBL" id="RDQM01000006">
    <property type="protein sequence ID" value="RMW98909.1"/>
    <property type="molecule type" value="Genomic_DNA"/>
</dbReference>
<comment type="caution">
    <text evidence="5">The sequence shown here is derived from an EMBL/GenBank/DDBJ whole genome shotgun (WGS) entry which is preliminary data.</text>
</comment>